<evidence type="ECO:0000313" key="2">
    <source>
        <dbReference type="EMBL" id="CDR34158.1"/>
    </source>
</evidence>
<feature type="region of interest" description="Disordered" evidence="1">
    <location>
        <begin position="587"/>
        <end position="662"/>
    </location>
</feature>
<dbReference type="STRING" id="1437425.CSEC_1338"/>
<dbReference type="AlphaFoldDB" id="A0A090D297"/>
<feature type="region of interest" description="Disordered" evidence="1">
    <location>
        <begin position="364"/>
        <end position="532"/>
    </location>
</feature>
<feature type="compositionally biased region" description="Low complexity" evidence="1">
    <location>
        <begin position="1"/>
        <end position="17"/>
    </location>
</feature>
<dbReference type="EMBL" id="CCEJ010000005">
    <property type="protein sequence ID" value="CDR34158.1"/>
    <property type="molecule type" value="Genomic_DNA"/>
</dbReference>
<feature type="compositionally biased region" description="Basic and acidic residues" evidence="1">
    <location>
        <begin position="697"/>
        <end position="729"/>
    </location>
</feature>
<sequence length="915" mass="102396">MQVPDNSHLPPSSSSNNSERRNQQTTSPQLNSYLGRVVTELSANDIEDNGGSSIVNASLFNQAMIYTCCGRTEDLEVIKRYEQDKKGKVCIFCRNKEYNLVPNRDMQNVIDAAKAKEKAKNNQETDQAPKDPVEILIDQIAVKMLENPVAALEFCYNCWETYEDNPKLIDIKDSILETLRNRYKTEKDTLFGLLLEFEDKICVKALETFRHDLTKLFDNEHKSEADHLSRRQSQAQTPQATIFTIRLGSGKEGIFQGIEEIYKSYSEDPTPCVRISTQRATNFINDLLRVSAEKINSSPIGQSLTLVLEASLNYCYTSTNTVPLGFIQTIGILISQSLSTNVSPQTNMLRISRLDPTQTLSLQRQIQSQQPLGQGPQRFAQAQRTQPSRPQQPTIRPSPSPLTHPIPSGRQYQGMAVTQTPRPQQYPGMPPQTPRPQQYPGMPVPQPRPQQRGRVPVTQTPRDQQYTGVPQPFFTTQPQQYPVMPQYPDMPPLPQPPRQQGSGNAQTLPQGYRPTSTPTHGRPLPSQSMQYQNHQHVITSNTQETTSSLQNVPFLRSVPALENGSFSSSPYATDELRSIHSPLIRAMLTSDNPPVPSSRQAAREDLYAGEEPEEKENDDDIDPDSFFSDFINPNEDTPASSTTSTTSTTSTSSTPQASQTPNQKLILKMYEDLANLTSAVDALATETISGGERKRKHDDSNRESEVIDLASSEKETETASDEKDEESLVPKRRRQDQAAPPSTTLFLDDEEEEEVASGNVSSLDLVAMDEASTIPGIFIGPPPPTSTSQYATSKKLVAGYDVEPIFRAIDHVSFRDYKAAIALIPKEHLPVVFTTKVNLTYVNMALINYVFTQPASQKKHTDIRKIALHMLKMGVPLTEEILLTKPNKVYWKNSFFVEKAKEAGLLKYNPYNKKK</sequence>
<accession>A0A090D297</accession>
<protein>
    <submittedName>
        <fullName evidence="2">Uncharacterized protein</fullName>
    </submittedName>
</protein>
<feature type="compositionally biased region" description="Low complexity" evidence="1">
    <location>
        <begin position="380"/>
        <end position="395"/>
    </location>
</feature>
<feature type="compositionally biased region" description="Polar residues" evidence="1">
    <location>
        <begin position="23"/>
        <end position="32"/>
    </location>
</feature>
<proteinExistence type="predicted"/>
<evidence type="ECO:0000313" key="3">
    <source>
        <dbReference type="Proteomes" id="UP000031552"/>
    </source>
</evidence>
<name>A0A090D297_9BACT</name>
<feature type="compositionally biased region" description="Polar residues" evidence="1">
    <location>
        <begin position="589"/>
        <end position="600"/>
    </location>
</feature>
<feature type="compositionally biased region" description="Low complexity" evidence="1">
    <location>
        <begin position="624"/>
        <end position="660"/>
    </location>
</feature>
<comment type="caution">
    <text evidence="2">The sequence shown here is derived from an EMBL/GenBank/DDBJ whole genome shotgun (WGS) entry which is preliminary data.</text>
</comment>
<dbReference type="RefSeq" id="WP_041017689.1">
    <property type="nucleotide sequence ID" value="NZ_CCEJ010000005.1"/>
</dbReference>
<feature type="compositionally biased region" description="Low complexity" evidence="1">
    <location>
        <begin position="470"/>
        <end position="487"/>
    </location>
</feature>
<feature type="compositionally biased region" description="Acidic residues" evidence="1">
    <location>
        <begin position="607"/>
        <end position="623"/>
    </location>
</feature>
<organism evidence="2 3">
    <name type="scientific">Candidatus Criblamydia sequanensis CRIB-18</name>
    <dbReference type="NCBI Taxonomy" id="1437425"/>
    <lineage>
        <taxon>Bacteria</taxon>
        <taxon>Pseudomonadati</taxon>
        <taxon>Chlamydiota</taxon>
        <taxon>Chlamydiia</taxon>
        <taxon>Parachlamydiales</taxon>
        <taxon>Candidatus Criblamydiaceae</taxon>
        <taxon>Candidatus Criblamydia</taxon>
    </lineage>
</organism>
<feature type="region of interest" description="Disordered" evidence="1">
    <location>
        <begin position="689"/>
        <end position="761"/>
    </location>
</feature>
<evidence type="ECO:0000256" key="1">
    <source>
        <dbReference type="SAM" id="MobiDB-lite"/>
    </source>
</evidence>
<feature type="compositionally biased region" description="Polar residues" evidence="1">
    <location>
        <begin position="501"/>
        <end position="532"/>
    </location>
</feature>
<gene>
    <name evidence="2" type="ORF">CSEC_1338</name>
</gene>
<feature type="compositionally biased region" description="Pro residues" evidence="1">
    <location>
        <begin position="488"/>
        <end position="497"/>
    </location>
</feature>
<dbReference type="Proteomes" id="UP000031552">
    <property type="component" value="Unassembled WGS sequence"/>
</dbReference>
<feature type="region of interest" description="Disordered" evidence="1">
    <location>
        <begin position="1"/>
        <end position="34"/>
    </location>
</feature>
<keyword evidence="3" id="KW-1185">Reference proteome</keyword>
<feature type="compositionally biased region" description="Polar residues" evidence="1">
    <location>
        <begin position="458"/>
        <end position="468"/>
    </location>
</feature>
<reference evidence="2" key="2">
    <citation type="submission" date="2014-09" db="EMBL/GenBank/DDBJ databases">
        <title>Criblamydia sequanensis harbors a mega-plasmid encoding arsenite resistance.</title>
        <authorList>
            <person name="Bertelli C."/>
            <person name="Goesmann A."/>
            <person name="Greub G."/>
        </authorList>
    </citation>
    <scope>NUCLEOTIDE SEQUENCE [LARGE SCALE GENOMIC DNA]</scope>
    <source>
        <strain evidence="2">CRIB-18</strain>
    </source>
</reference>
<reference evidence="2" key="1">
    <citation type="submission" date="2013-12" db="EMBL/GenBank/DDBJ databases">
        <authorList>
            <person name="Linke B."/>
        </authorList>
    </citation>
    <scope>NUCLEOTIDE SEQUENCE [LARGE SCALE GENOMIC DNA]</scope>
    <source>
        <strain evidence="2">CRIB-18</strain>
    </source>
</reference>